<evidence type="ECO:0000313" key="1">
    <source>
        <dbReference type="EMBL" id="RMC18894.1"/>
    </source>
</evidence>
<dbReference type="EMBL" id="QRBI01000096">
    <property type="protein sequence ID" value="RMC18894.1"/>
    <property type="molecule type" value="Genomic_DNA"/>
</dbReference>
<evidence type="ECO:0000313" key="2">
    <source>
        <dbReference type="Proteomes" id="UP000269221"/>
    </source>
</evidence>
<gene>
    <name evidence="1" type="ORF">DUI87_04791</name>
</gene>
<sequence length="128" mass="14303">MIPTYHRAGTRGITCLQLSREAVECPGINPWDPYQEQGWYQEGSPTSSFLEKMWNVLESLEVSKNDPYLPQGWYRAASPTSSFPKKLWNVLESLGSLPTAGLVPRGITHLQLSQEDVECPGIPGDIQK</sequence>
<keyword evidence="2" id="KW-1185">Reference proteome</keyword>
<protein>
    <submittedName>
        <fullName evidence="1">Uncharacterized protein</fullName>
    </submittedName>
</protein>
<comment type="caution">
    <text evidence="1">The sequence shown here is derived from an EMBL/GenBank/DDBJ whole genome shotgun (WGS) entry which is preliminary data.</text>
</comment>
<proteinExistence type="predicted"/>
<dbReference type="AlphaFoldDB" id="A0A3M0L4S1"/>
<dbReference type="Proteomes" id="UP000269221">
    <property type="component" value="Unassembled WGS sequence"/>
</dbReference>
<name>A0A3M0L4S1_HIRRU</name>
<accession>A0A3M0L4S1</accession>
<reference evidence="1 2" key="1">
    <citation type="submission" date="2018-07" db="EMBL/GenBank/DDBJ databases">
        <title>A high quality draft genome assembly of the barn swallow (H. rustica rustica).</title>
        <authorList>
            <person name="Formenti G."/>
            <person name="Chiara M."/>
            <person name="Poveda L."/>
            <person name="Francoijs K.-J."/>
            <person name="Bonisoli-Alquati A."/>
            <person name="Canova L."/>
            <person name="Gianfranceschi L."/>
            <person name="Horner D.S."/>
            <person name="Saino N."/>
        </authorList>
    </citation>
    <scope>NUCLEOTIDE SEQUENCE [LARGE SCALE GENOMIC DNA]</scope>
    <source>
        <strain evidence="1">Chelidonia</strain>
        <tissue evidence="1">Blood</tissue>
    </source>
</reference>
<organism evidence="1 2">
    <name type="scientific">Hirundo rustica rustica</name>
    <dbReference type="NCBI Taxonomy" id="333673"/>
    <lineage>
        <taxon>Eukaryota</taxon>
        <taxon>Metazoa</taxon>
        <taxon>Chordata</taxon>
        <taxon>Craniata</taxon>
        <taxon>Vertebrata</taxon>
        <taxon>Euteleostomi</taxon>
        <taxon>Archelosauria</taxon>
        <taxon>Archosauria</taxon>
        <taxon>Dinosauria</taxon>
        <taxon>Saurischia</taxon>
        <taxon>Theropoda</taxon>
        <taxon>Coelurosauria</taxon>
        <taxon>Aves</taxon>
        <taxon>Neognathae</taxon>
        <taxon>Neoaves</taxon>
        <taxon>Telluraves</taxon>
        <taxon>Australaves</taxon>
        <taxon>Passeriformes</taxon>
        <taxon>Sylvioidea</taxon>
        <taxon>Hirundinidae</taxon>
        <taxon>Hirundo</taxon>
    </lineage>
</organism>